<reference evidence="1" key="1">
    <citation type="submission" date="2021-09" db="EMBL/GenBank/DDBJ databases">
        <authorList>
            <person name="Martin H S."/>
        </authorList>
    </citation>
    <scope>NUCLEOTIDE SEQUENCE</scope>
</reference>
<dbReference type="Proteomes" id="UP000789524">
    <property type="component" value="Unassembled WGS sequence"/>
</dbReference>
<protein>
    <submittedName>
        <fullName evidence="1">(African queen) hypothetical protein</fullName>
    </submittedName>
</protein>
<evidence type="ECO:0000313" key="1">
    <source>
        <dbReference type="EMBL" id="CAG9574742.1"/>
    </source>
</evidence>
<comment type="caution">
    <text evidence="1">The sequence shown here is derived from an EMBL/GenBank/DDBJ whole genome shotgun (WGS) entry which is preliminary data.</text>
</comment>
<sequence>MRMKDRNLAVETGARILNPWFDYCGFNSSTFEMVDGQAAQTLFRASSVSTSIVARGEAASCSQRRYCDRQKGSARHAMEECIAWDRHRGELAVVTGSRVIPRRPWSFMASL</sequence>
<keyword evidence="2" id="KW-1185">Reference proteome</keyword>
<accession>A0A8J2VUE7</accession>
<evidence type="ECO:0000313" key="2">
    <source>
        <dbReference type="Proteomes" id="UP000789524"/>
    </source>
</evidence>
<dbReference type="AlphaFoldDB" id="A0A8J2VUE7"/>
<organism evidence="1 2">
    <name type="scientific">Danaus chrysippus</name>
    <name type="common">African queen</name>
    <dbReference type="NCBI Taxonomy" id="151541"/>
    <lineage>
        <taxon>Eukaryota</taxon>
        <taxon>Metazoa</taxon>
        <taxon>Ecdysozoa</taxon>
        <taxon>Arthropoda</taxon>
        <taxon>Hexapoda</taxon>
        <taxon>Insecta</taxon>
        <taxon>Pterygota</taxon>
        <taxon>Neoptera</taxon>
        <taxon>Endopterygota</taxon>
        <taxon>Lepidoptera</taxon>
        <taxon>Glossata</taxon>
        <taxon>Ditrysia</taxon>
        <taxon>Papilionoidea</taxon>
        <taxon>Nymphalidae</taxon>
        <taxon>Danainae</taxon>
        <taxon>Danaini</taxon>
        <taxon>Danaina</taxon>
        <taxon>Danaus</taxon>
        <taxon>Anosia</taxon>
    </lineage>
</organism>
<dbReference type="EMBL" id="CAKASE010000073">
    <property type="protein sequence ID" value="CAG9574742.1"/>
    <property type="molecule type" value="Genomic_DNA"/>
</dbReference>
<gene>
    <name evidence="1" type="ORF">DCHRY22_LOCUS10951</name>
</gene>
<proteinExistence type="predicted"/>
<name>A0A8J2VUE7_9NEOP</name>